<comment type="caution">
    <text evidence="2">The sequence shown here is derived from an EMBL/GenBank/DDBJ whole genome shotgun (WGS) entry which is preliminary data.</text>
</comment>
<feature type="chain" id="PRO_5042206307" description="Glycoside hydrolase family 71 protein" evidence="1">
    <location>
        <begin position="20"/>
        <end position="398"/>
    </location>
</feature>
<dbReference type="Pfam" id="PF03659">
    <property type="entry name" value="Glyco_hydro_71"/>
    <property type="match status" value="2"/>
</dbReference>
<dbReference type="CDD" id="cd11577">
    <property type="entry name" value="GH71"/>
    <property type="match status" value="1"/>
</dbReference>
<feature type="signal peptide" evidence="1">
    <location>
        <begin position="1"/>
        <end position="19"/>
    </location>
</feature>
<dbReference type="EMBL" id="JAKWBI020000079">
    <property type="protein sequence ID" value="KAJ2903532.1"/>
    <property type="molecule type" value="Genomic_DNA"/>
</dbReference>
<keyword evidence="3" id="KW-1185">Reference proteome</keyword>
<accession>A0AAD5RT10</accession>
<dbReference type="InterPro" id="IPR005197">
    <property type="entry name" value="Glyco_hydro_71"/>
</dbReference>
<sequence>MIFPRAILSSLGLVAGSMAAASGKPVFAHYMIGGISEAHCQQDVQDALDLGLDAFALNFDQFASWSNATVDYLFDAADDLGFGLFFSFDMSGDYFSDPSEYAAYLLQYTSRGSYFLYSGTPLVSTFGDGVFNWDSWPAANSGNISVPTSGDETYLSAASANSKLFMMGISPLQFKHISSSTNWYRRGESNLEVRLGQALSLQPDMLEIQTWNDGGESHYVGNLWKDPFEGSTAGEAIWAYAGEYHHAGYQEILKSFIRAWKAGDEATDGMVPTNGEAAQGVFWHHTLTVDGDCAGDDLGKPGGIDDAEDRLTAVVLVQEGQSGLYAIAWSGPTELGQVDLVEGYNSFFFGGMTPGIVTVEVWQNDAKILGASGPIQMTDSSSICNYNFQVVALEKWNE</sequence>
<keyword evidence="1" id="KW-0732">Signal</keyword>
<dbReference type="Proteomes" id="UP001201980">
    <property type="component" value="Unassembled WGS sequence"/>
</dbReference>
<dbReference type="Gene3D" id="3.20.20.80">
    <property type="entry name" value="Glycosidases"/>
    <property type="match status" value="1"/>
</dbReference>
<evidence type="ECO:0000256" key="1">
    <source>
        <dbReference type="SAM" id="SignalP"/>
    </source>
</evidence>
<protein>
    <recommendedName>
        <fullName evidence="4">Glycoside hydrolase family 71 protein</fullName>
    </recommendedName>
</protein>
<evidence type="ECO:0000313" key="2">
    <source>
        <dbReference type="EMBL" id="KAJ2903532.1"/>
    </source>
</evidence>
<gene>
    <name evidence="2" type="ORF">MKZ38_009754</name>
</gene>
<evidence type="ECO:0000313" key="3">
    <source>
        <dbReference type="Proteomes" id="UP001201980"/>
    </source>
</evidence>
<reference evidence="2" key="1">
    <citation type="submission" date="2022-07" db="EMBL/GenBank/DDBJ databases">
        <title>Draft genome sequence of Zalerion maritima ATCC 34329, a (micro)plastics degrading marine fungus.</title>
        <authorList>
            <person name="Paco A."/>
            <person name="Goncalves M.F.M."/>
            <person name="Rocha-Santos T.A.P."/>
            <person name="Alves A."/>
        </authorList>
    </citation>
    <scope>NUCLEOTIDE SEQUENCE</scope>
    <source>
        <strain evidence="2">ATCC 34329</strain>
    </source>
</reference>
<evidence type="ECO:0008006" key="4">
    <source>
        <dbReference type="Google" id="ProtNLM"/>
    </source>
</evidence>
<dbReference type="AlphaFoldDB" id="A0AAD5RT10"/>
<organism evidence="2 3">
    <name type="scientific">Zalerion maritima</name>
    <dbReference type="NCBI Taxonomy" id="339359"/>
    <lineage>
        <taxon>Eukaryota</taxon>
        <taxon>Fungi</taxon>
        <taxon>Dikarya</taxon>
        <taxon>Ascomycota</taxon>
        <taxon>Pezizomycotina</taxon>
        <taxon>Sordariomycetes</taxon>
        <taxon>Lulworthiomycetidae</taxon>
        <taxon>Lulworthiales</taxon>
        <taxon>Lulworthiaceae</taxon>
        <taxon>Zalerion</taxon>
    </lineage>
</organism>
<proteinExistence type="predicted"/>
<dbReference type="GO" id="GO:0051118">
    <property type="term" value="F:glucan endo-1,3-alpha-glucosidase activity"/>
    <property type="evidence" value="ECO:0007669"/>
    <property type="project" value="InterPro"/>
</dbReference>
<name>A0AAD5RT10_9PEZI</name>